<dbReference type="EMBL" id="JAHFZB010000009">
    <property type="protein sequence ID" value="KAK6485973.1"/>
    <property type="molecule type" value="Genomic_DNA"/>
</dbReference>
<dbReference type="SMART" id="SM00100">
    <property type="entry name" value="cNMP"/>
    <property type="match status" value="1"/>
</dbReference>
<gene>
    <name evidence="3" type="ORF">HHUSO_G11897</name>
</gene>
<dbReference type="PROSITE" id="PS50042">
    <property type="entry name" value="CNMP_BINDING_3"/>
    <property type="match status" value="1"/>
</dbReference>
<evidence type="ECO:0000256" key="1">
    <source>
        <dbReference type="SAM" id="MobiDB-lite"/>
    </source>
</evidence>
<comment type="caution">
    <text evidence="3">The sequence shown here is derived from an EMBL/GenBank/DDBJ whole genome shotgun (WGS) entry which is preliminary data.</text>
</comment>
<dbReference type="CDD" id="cd00038">
    <property type="entry name" value="CAP_ED"/>
    <property type="match status" value="1"/>
</dbReference>
<dbReference type="InterPro" id="IPR000595">
    <property type="entry name" value="cNMP-bd_dom"/>
</dbReference>
<dbReference type="Proteomes" id="UP001369086">
    <property type="component" value="Unassembled WGS sequence"/>
</dbReference>
<evidence type="ECO:0000313" key="4">
    <source>
        <dbReference type="Proteomes" id="UP001369086"/>
    </source>
</evidence>
<dbReference type="SUPFAM" id="SSF51206">
    <property type="entry name" value="cAMP-binding domain-like"/>
    <property type="match status" value="2"/>
</dbReference>
<reference evidence="3 4" key="1">
    <citation type="submission" date="2021-05" db="EMBL/GenBank/DDBJ databases">
        <authorList>
            <person name="Zahm M."/>
            <person name="Klopp C."/>
            <person name="Cabau C."/>
            <person name="Kuhl H."/>
            <person name="Suciu R."/>
            <person name="Ciorpac M."/>
            <person name="Holostenco D."/>
            <person name="Gessner J."/>
            <person name="Wuertz S."/>
            <person name="Hohne C."/>
            <person name="Stock M."/>
            <person name="Gislard M."/>
            <person name="Lluch J."/>
            <person name="Milhes M."/>
            <person name="Lampietro C."/>
            <person name="Lopez Roques C."/>
            <person name="Donnadieu C."/>
            <person name="Du K."/>
            <person name="Schartl M."/>
            <person name="Guiguen Y."/>
        </authorList>
    </citation>
    <scope>NUCLEOTIDE SEQUENCE [LARGE SCALE GENOMIC DNA]</scope>
    <source>
        <strain evidence="3">Hh-F2</strain>
        <tissue evidence="3">Blood</tissue>
    </source>
</reference>
<feature type="region of interest" description="Disordered" evidence="1">
    <location>
        <begin position="242"/>
        <end position="264"/>
    </location>
</feature>
<keyword evidence="4" id="KW-1185">Reference proteome</keyword>
<organism evidence="3 4">
    <name type="scientific">Huso huso</name>
    <name type="common">Beluga</name>
    <name type="synonym">Acipenser huso</name>
    <dbReference type="NCBI Taxonomy" id="61971"/>
    <lineage>
        <taxon>Eukaryota</taxon>
        <taxon>Metazoa</taxon>
        <taxon>Chordata</taxon>
        <taxon>Craniata</taxon>
        <taxon>Vertebrata</taxon>
        <taxon>Euteleostomi</taxon>
        <taxon>Actinopterygii</taxon>
        <taxon>Chondrostei</taxon>
        <taxon>Acipenseriformes</taxon>
        <taxon>Acipenseridae</taxon>
        <taxon>Huso</taxon>
    </lineage>
</organism>
<sequence length="372" mass="42126">MRKRLENTNKYRISYIYGRGNHKSFGPGRVIIREGHVPQNFYLILSGTALVTKTSINRQTGEPFVRTAAFLKKGKTFGDVAILNGARRNATVLCHNTVSLLSVPRQDFINTFMSHFITFLRKIEVLSGWPVENLPDNKPGICIHTFFRRNTVISRDTKASSKIYIIKTGTIRVLKTLTSTKPHLPGKHSSISGDWKYQNTDNQSEEMHAKKAVRIKTSLPSRKSSRDVEFLLPLLQQGPAALEERADTPSPYTSSATVPKEASSTIHVEEHGSQIYIHVQMLKPGDVFGLVYLLFEDTFGMTLISEGAECILISKDFFKKYTDDAYLCKLSKVVQPYPSEQALQKQLQEYINWSAYKSLLFNRQQKLCAISK</sequence>
<accession>A0ABR0ZMC8</accession>
<protein>
    <submittedName>
        <fullName evidence="3">Cyclic nucleotide-binding domain-containing protein 2-like</fullName>
    </submittedName>
</protein>
<dbReference type="InterPro" id="IPR018490">
    <property type="entry name" value="cNMP-bd_dom_sf"/>
</dbReference>
<feature type="compositionally biased region" description="Polar residues" evidence="1">
    <location>
        <begin position="250"/>
        <end position="264"/>
    </location>
</feature>
<evidence type="ECO:0000259" key="2">
    <source>
        <dbReference type="PROSITE" id="PS50042"/>
    </source>
</evidence>
<dbReference type="PANTHER" id="PTHR23011">
    <property type="entry name" value="CYCLIC NUCLEOTIDE-BINDING DOMAIN CONTAINING PROTEIN"/>
    <property type="match status" value="1"/>
</dbReference>
<proteinExistence type="predicted"/>
<name>A0ABR0ZMC8_HUSHU</name>
<dbReference type="Gene3D" id="2.60.120.10">
    <property type="entry name" value="Jelly Rolls"/>
    <property type="match status" value="2"/>
</dbReference>
<dbReference type="Pfam" id="PF00027">
    <property type="entry name" value="cNMP_binding"/>
    <property type="match status" value="1"/>
</dbReference>
<dbReference type="InterPro" id="IPR014710">
    <property type="entry name" value="RmlC-like_jellyroll"/>
</dbReference>
<feature type="domain" description="Cyclic nucleotide-binding" evidence="2">
    <location>
        <begin position="4"/>
        <end position="108"/>
    </location>
</feature>
<dbReference type="PANTHER" id="PTHR23011:SF28">
    <property type="entry name" value="CYCLIC NUCLEOTIDE-BINDING DOMAIN CONTAINING PROTEIN"/>
    <property type="match status" value="1"/>
</dbReference>
<evidence type="ECO:0000313" key="3">
    <source>
        <dbReference type="EMBL" id="KAK6485973.1"/>
    </source>
</evidence>